<dbReference type="Pfam" id="PF03450">
    <property type="entry name" value="CO_deh_flav_C"/>
    <property type="match status" value="1"/>
</dbReference>
<evidence type="ECO:0000313" key="2">
    <source>
        <dbReference type="EMBL" id="GAG25084.1"/>
    </source>
</evidence>
<dbReference type="InterPro" id="IPR005107">
    <property type="entry name" value="CO_DH_flav_C"/>
</dbReference>
<dbReference type="EMBL" id="BARS01033360">
    <property type="protein sequence ID" value="GAG25084.1"/>
    <property type="molecule type" value="Genomic_DNA"/>
</dbReference>
<dbReference type="AlphaFoldDB" id="X0W2R7"/>
<dbReference type="PROSITE" id="PS51387">
    <property type="entry name" value="FAD_PCMH"/>
    <property type="match status" value="1"/>
</dbReference>
<gene>
    <name evidence="2" type="ORF">S01H1_51679</name>
</gene>
<evidence type="ECO:0000259" key="1">
    <source>
        <dbReference type="PROSITE" id="PS51387"/>
    </source>
</evidence>
<dbReference type="PANTHER" id="PTHR42659">
    <property type="entry name" value="XANTHINE DEHYDROGENASE SUBUNIT C-RELATED"/>
    <property type="match status" value="1"/>
</dbReference>
<dbReference type="SUPFAM" id="SSF55447">
    <property type="entry name" value="CO dehydrogenase flavoprotein C-terminal domain-like"/>
    <property type="match status" value="1"/>
</dbReference>
<organism evidence="2">
    <name type="scientific">marine sediment metagenome</name>
    <dbReference type="NCBI Taxonomy" id="412755"/>
    <lineage>
        <taxon>unclassified sequences</taxon>
        <taxon>metagenomes</taxon>
        <taxon>ecological metagenomes</taxon>
    </lineage>
</organism>
<sequence length="260" mass="28066">NLEVVVSLKGLPVNPPTLSRNGNLHINAMMTLADVARSPVVRERAPLLTEAALSVGSNQVRHMGTLGGNLCLENRCSYYNQSHTFQFVEPCFKRKGDQCYLIPEGKKCWAVFSADTVPALISLGALVNITGPENGRQLPMERLYTGDALKPLDISCSEVVTEVIVPEKAPLKGSSFIKFAMRGGMEFAGLNVAVVLDMEGDGNLCREARITAGAISAAPVQMRKAEEALRGQHVSEDIFQRAAQVGASEVSIFPHHGYST</sequence>
<dbReference type="InterPro" id="IPR016169">
    <property type="entry name" value="FAD-bd_PCMH_sub2"/>
</dbReference>
<dbReference type="Gene3D" id="3.30.390.50">
    <property type="entry name" value="CO dehydrogenase flavoprotein, C-terminal domain"/>
    <property type="match status" value="1"/>
</dbReference>
<feature type="domain" description="FAD-binding PCMH-type" evidence="1">
    <location>
        <begin position="1"/>
        <end position="170"/>
    </location>
</feature>
<dbReference type="GO" id="GO:0071949">
    <property type="term" value="F:FAD binding"/>
    <property type="evidence" value="ECO:0007669"/>
    <property type="project" value="InterPro"/>
</dbReference>
<dbReference type="InterPro" id="IPR036683">
    <property type="entry name" value="CO_DH_flav_C_dom_sf"/>
</dbReference>
<dbReference type="GO" id="GO:0016491">
    <property type="term" value="F:oxidoreductase activity"/>
    <property type="evidence" value="ECO:0007669"/>
    <property type="project" value="InterPro"/>
</dbReference>
<name>X0W2R7_9ZZZZ</name>
<dbReference type="Gene3D" id="3.30.465.10">
    <property type="match status" value="2"/>
</dbReference>
<dbReference type="InterPro" id="IPR016166">
    <property type="entry name" value="FAD-bd_PCMH"/>
</dbReference>
<dbReference type="InterPro" id="IPR002346">
    <property type="entry name" value="Mopterin_DH_FAD-bd"/>
</dbReference>
<dbReference type="SMART" id="SM01092">
    <property type="entry name" value="CO_deh_flav_C"/>
    <property type="match status" value="1"/>
</dbReference>
<feature type="non-terminal residue" evidence="2">
    <location>
        <position position="1"/>
    </location>
</feature>
<comment type="caution">
    <text evidence="2">The sequence shown here is derived from an EMBL/GenBank/DDBJ whole genome shotgun (WGS) entry which is preliminary data.</text>
</comment>
<feature type="non-terminal residue" evidence="2">
    <location>
        <position position="260"/>
    </location>
</feature>
<dbReference type="SUPFAM" id="SSF56176">
    <property type="entry name" value="FAD-binding/transporter-associated domain-like"/>
    <property type="match status" value="1"/>
</dbReference>
<dbReference type="Pfam" id="PF00941">
    <property type="entry name" value="FAD_binding_5"/>
    <property type="match status" value="1"/>
</dbReference>
<dbReference type="PANTHER" id="PTHR42659:SF9">
    <property type="entry name" value="XANTHINE DEHYDROGENASE FAD-BINDING SUBUNIT XDHB-RELATED"/>
    <property type="match status" value="1"/>
</dbReference>
<dbReference type="InterPro" id="IPR036318">
    <property type="entry name" value="FAD-bd_PCMH-like_sf"/>
</dbReference>
<dbReference type="InterPro" id="IPR051312">
    <property type="entry name" value="Diverse_Substr_Oxidored"/>
</dbReference>
<protein>
    <recommendedName>
        <fullName evidence="1">FAD-binding PCMH-type domain-containing protein</fullName>
    </recommendedName>
</protein>
<reference evidence="2" key="1">
    <citation type="journal article" date="2014" name="Front. Microbiol.">
        <title>High frequency of phylogenetically diverse reductive dehalogenase-homologous genes in deep subseafloor sedimentary metagenomes.</title>
        <authorList>
            <person name="Kawai M."/>
            <person name="Futagami T."/>
            <person name="Toyoda A."/>
            <person name="Takaki Y."/>
            <person name="Nishi S."/>
            <person name="Hori S."/>
            <person name="Arai W."/>
            <person name="Tsubouchi T."/>
            <person name="Morono Y."/>
            <person name="Uchiyama I."/>
            <person name="Ito T."/>
            <person name="Fujiyama A."/>
            <person name="Inagaki F."/>
            <person name="Takami H."/>
        </authorList>
    </citation>
    <scope>NUCLEOTIDE SEQUENCE</scope>
    <source>
        <strain evidence="2">Expedition CK06-06</strain>
    </source>
</reference>
<accession>X0W2R7</accession>
<proteinExistence type="predicted"/>